<sequence length="113" mass="12816">MTVKKERIESIIKREIASSIQNKLNDKSLSFATITDVEVTNDFSFATIFISFFDEKDKVPGMEALEKAKGLLRTDVSKALSTRRTPELIFKLDESAEYGSHIDSILEELNNKK</sequence>
<organism evidence="3 4">
    <name type="scientific">Erysipelothrix inopinata</name>
    <dbReference type="NCBI Taxonomy" id="225084"/>
    <lineage>
        <taxon>Bacteria</taxon>
        <taxon>Bacillati</taxon>
        <taxon>Bacillota</taxon>
        <taxon>Erysipelotrichia</taxon>
        <taxon>Erysipelotrichales</taxon>
        <taxon>Erysipelotrichaceae</taxon>
        <taxon>Erysipelothrix</taxon>
    </lineage>
</organism>
<comment type="subcellular location">
    <subcellularLocation>
        <location evidence="2">Cytoplasm</location>
    </subcellularLocation>
</comment>
<dbReference type="GO" id="GO:0005829">
    <property type="term" value="C:cytosol"/>
    <property type="evidence" value="ECO:0007669"/>
    <property type="project" value="TreeGrafter"/>
</dbReference>
<comment type="function">
    <text evidence="2">One of several proteins that assist in the late maturation steps of the functional core of the 30S ribosomal subunit. Associates with free 30S ribosomal subunits (but not with 30S subunits that are part of 70S ribosomes or polysomes). Required for efficient processing of 16S rRNA. May interact with the 5'-terminal helix region of 16S rRNA.</text>
</comment>
<dbReference type="KEGG" id="eio:H9L01_08230"/>
<comment type="similarity">
    <text evidence="2">Belongs to the RbfA family.</text>
</comment>
<accession>A0A7G9RXM6</accession>
<proteinExistence type="inferred from homology"/>
<evidence type="ECO:0000313" key="3">
    <source>
        <dbReference type="EMBL" id="QNN60351.1"/>
    </source>
</evidence>
<evidence type="ECO:0000313" key="4">
    <source>
        <dbReference type="Proteomes" id="UP000515928"/>
    </source>
</evidence>
<dbReference type="SUPFAM" id="SSF89919">
    <property type="entry name" value="Ribosome-binding factor A, RbfA"/>
    <property type="match status" value="1"/>
</dbReference>
<gene>
    <name evidence="2 3" type="primary">rbfA</name>
    <name evidence="3" type="ORF">H9L01_08230</name>
</gene>
<dbReference type="Gene3D" id="3.30.300.20">
    <property type="match status" value="1"/>
</dbReference>
<comment type="subunit">
    <text evidence="2">Monomer. Binds 30S ribosomal subunits, but not 50S ribosomal subunits or 70S ribosomes.</text>
</comment>
<evidence type="ECO:0000256" key="1">
    <source>
        <dbReference type="ARBA" id="ARBA00022517"/>
    </source>
</evidence>
<dbReference type="InterPro" id="IPR000238">
    <property type="entry name" value="RbfA"/>
</dbReference>
<keyword evidence="1 2" id="KW-0690">Ribosome biogenesis</keyword>
<dbReference type="GO" id="GO:0030490">
    <property type="term" value="P:maturation of SSU-rRNA"/>
    <property type="evidence" value="ECO:0007669"/>
    <property type="project" value="UniProtKB-UniRule"/>
</dbReference>
<dbReference type="AlphaFoldDB" id="A0A7G9RXM6"/>
<keyword evidence="2" id="KW-0963">Cytoplasm</keyword>
<dbReference type="EMBL" id="CP060715">
    <property type="protein sequence ID" value="QNN60351.1"/>
    <property type="molecule type" value="Genomic_DNA"/>
</dbReference>
<dbReference type="GO" id="GO:0043024">
    <property type="term" value="F:ribosomal small subunit binding"/>
    <property type="evidence" value="ECO:0007669"/>
    <property type="project" value="TreeGrafter"/>
</dbReference>
<protein>
    <recommendedName>
        <fullName evidence="2">Ribosome-binding factor A</fullName>
    </recommendedName>
</protein>
<reference evidence="3 4" key="1">
    <citation type="submission" date="2020-08" db="EMBL/GenBank/DDBJ databases">
        <title>Genome sequence of Erysipelothrix inopinata DSM 15511T.</title>
        <authorList>
            <person name="Hyun D.-W."/>
            <person name="Bae J.-W."/>
        </authorList>
    </citation>
    <scope>NUCLEOTIDE SEQUENCE [LARGE SCALE GENOMIC DNA]</scope>
    <source>
        <strain evidence="3 4">DSM 15511</strain>
    </source>
</reference>
<dbReference type="PANTHER" id="PTHR33515">
    <property type="entry name" value="RIBOSOME-BINDING FACTOR A, CHLOROPLASTIC-RELATED"/>
    <property type="match status" value="1"/>
</dbReference>
<dbReference type="RefSeq" id="WP_187533480.1">
    <property type="nucleotide sequence ID" value="NZ_CBCSHU010000004.1"/>
</dbReference>
<dbReference type="PANTHER" id="PTHR33515:SF1">
    <property type="entry name" value="RIBOSOME-BINDING FACTOR A, CHLOROPLASTIC-RELATED"/>
    <property type="match status" value="1"/>
</dbReference>
<dbReference type="InterPro" id="IPR015946">
    <property type="entry name" value="KH_dom-like_a/b"/>
</dbReference>
<dbReference type="Pfam" id="PF02033">
    <property type="entry name" value="RBFA"/>
    <property type="match status" value="1"/>
</dbReference>
<name>A0A7G9RXM6_9FIRM</name>
<dbReference type="Proteomes" id="UP000515928">
    <property type="component" value="Chromosome"/>
</dbReference>
<evidence type="ECO:0000256" key="2">
    <source>
        <dbReference type="HAMAP-Rule" id="MF_00003"/>
    </source>
</evidence>
<keyword evidence="4" id="KW-1185">Reference proteome</keyword>
<dbReference type="HAMAP" id="MF_00003">
    <property type="entry name" value="RbfA"/>
    <property type="match status" value="1"/>
</dbReference>
<dbReference type="NCBIfam" id="TIGR00082">
    <property type="entry name" value="rbfA"/>
    <property type="match status" value="1"/>
</dbReference>
<dbReference type="InterPro" id="IPR023799">
    <property type="entry name" value="RbfA_dom_sf"/>
</dbReference>